<protein>
    <submittedName>
        <fullName evidence="1">Uncharacterized protein</fullName>
    </submittedName>
</protein>
<evidence type="ECO:0000313" key="2">
    <source>
        <dbReference type="Proteomes" id="UP000238589"/>
    </source>
</evidence>
<gene>
    <name evidence="1" type="ORF">C6P64_10835</name>
</gene>
<dbReference type="EMBL" id="PVLQ01000035">
    <property type="protein sequence ID" value="PRD65142.1"/>
    <property type="molecule type" value="Genomic_DNA"/>
</dbReference>
<dbReference type="AlphaFoldDB" id="A0A2S9K447"/>
<keyword evidence="2" id="KW-1185">Reference proteome</keyword>
<sequence length="128" mass="13990">MMRCLTMILSVVFALNAVFSALWLTVDQRGANLITFSVAAPADAPSAAHLSAVSRLELPDELAHATANPDSPTEHLIGVLSFDALEGESQPLPTAAWIQMRVLSQQWLDRTLPWTYLKGPMRPPRLLA</sequence>
<name>A0A2S9K447_9BURK</name>
<reference evidence="1 2" key="1">
    <citation type="submission" date="2018-03" db="EMBL/GenBank/DDBJ databases">
        <title>Comparative genomics illustrates the genes involved in a hyperalkaliphilic mechanisms of Serpentinomonas isolated from highly-alkaline calcium-rich serpentinized springs.</title>
        <authorList>
            <person name="Suzuki S."/>
            <person name="Ishii S."/>
            <person name="Walworth N."/>
            <person name="Bird L."/>
            <person name="Kuenen J.G."/>
            <person name="Nealson K.H."/>
        </authorList>
    </citation>
    <scope>NUCLEOTIDE SEQUENCE [LARGE SCALE GENOMIC DNA]</scope>
    <source>
        <strain evidence="1 2">P1</strain>
    </source>
</reference>
<organism evidence="1 2">
    <name type="scientific">Malikia granosa</name>
    <dbReference type="NCBI Taxonomy" id="263067"/>
    <lineage>
        <taxon>Bacteria</taxon>
        <taxon>Pseudomonadati</taxon>
        <taxon>Pseudomonadota</taxon>
        <taxon>Betaproteobacteria</taxon>
        <taxon>Burkholderiales</taxon>
        <taxon>Comamonadaceae</taxon>
        <taxon>Malikia</taxon>
    </lineage>
</organism>
<proteinExistence type="predicted"/>
<dbReference type="RefSeq" id="WP_105748580.1">
    <property type="nucleotide sequence ID" value="NZ_PVLQ01000035.1"/>
</dbReference>
<accession>A0A2S9K447</accession>
<evidence type="ECO:0000313" key="1">
    <source>
        <dbReference type="EMBL" id="PRD65142.1"/>
    </source>
</evidence>
<comment type="caution">
    <text evidence="1">The sequence shown here is derived from an EMBL/GenBank/DDBJ whole genome shotgun (WGS) entry which is preliminary data.</text>
</comment>
<dbReference type="Proteomes" id="UP000238589">
    <property type="component" value="Unassembled WGS sequence"/>
</dbReference>